<dbReference type="PANTHER" id="PTHR30482:SF10">
    <property type="entry name" value="HIGH-AFFINITY BRANCHED-CHAIN AMINO ACID TRANSPORT PROTEIN BRAE"/>
    <property type="match status" value="1"/>
</dbReference>
<feature type="transmembrane region" description="Helical" evidence="6">
    <location>
        <begin position="187"/>
        <end position="210"/>
    </location>
</feature>
<dbReference type="InterPro" id="IPR043428">
    <property type="entry name" value="LivM-like"/>
</dbReference>
<dbReference type="AlphaFoldDB" id="A0A0W0GGF9"/>
<dbReference type="GO" id="GO:0005886">
    <property type="term" value="C:plasma membrane"/>
    <property type="evidence" value="ECO:0007669"/>
    <property type="project" value="UniProtKB-SubCell"/>
</dbReference>
<feature type="transmembrane region" description="Helical" evidence="6">
    <location>
        <begin position="222"/>
        <end position="244"/>
    </location>
</feature>
<dbReference type="CDD" id="cd06581">
    <property type="entry name" value="TM_PBP1_LivM_like"/>
    <property type="match status" value="1"/>
</dbReference>
<evidence type="ECO:0000256" key="5">
    <source>
        <dbReference type="ARBA" id="ARBA00023136"/>
    </source>
</evidence>
<protein>
    <submittedName>
        <fullName evidence="7">Amino acid/amide ABC transporter membrane protein 2, HAAT family</fullName>
    </submittedName>
</protein>
<dbReference type="Proteomes" id="UP000053947">
    <property type="component" value="Unassembled WGS sequence"/>
</dbReference>
<evidence type="ECO:0000256" key="3">
    <source>
        <dbReference type="ARBA" id="ARBA00022692"/>
    </source>
</evidence>
<evidence type="ECO:0000256" key="1">
    <source>
        <dbReference type="ARBA" id="ARBA00004651"/>
    </source>
</evidence>
<dbReference type="GO" id="GO:0015658">
    <property type="term" value="F:branched-chain amino acid transmembrane transporter activity"/>
    <property type="evidence" value="ECO:0007669"/>
    <property type="project" value="InterPro"/>
</dbReference>
<dbReference type="RefSeq" id="WP_058438369.1">
    <property type="nucleotide sequence ID" value="NZ_KQ758903.1"/>
</dbReference>
<dbReference type="STRING" id="1217799.DEALK_05010"/>
<dbReference type="OrthoDB" id="9789927at2"/>
<feature type="transmembrane region" description="Helical" evidence="6">
    <location>
        <begin position="6"/>
        <end position="25"/>
    </location>
</feature>
<gene>
    <name evidence="7" type="ORF">DEALK_05010</name>
</gene>
<evidence type="ECO:0000256" key="2">
    <source>
        <dbReference type="ARBA" id="ARBA00022475"/>
    </source>
</evidence>
<reference evidence="7 8" key="1">
    <citation type="submission" date="2015-06" db="EMBL/GenBank/DDBJ databases">
        <title>Genome sequence of the organohalide-respiring Dehalogenimonas alkenigignens type strain (IP3-3T).</title>
        <authorList>
            <person name="Key T.A."/>
            <person name="Richmond D.P."/>
            <person name="Bowman K.S."/>
            <person name="Cho Y.-J."/>
            <person name="Chun J."/>
            <person name="da Costa M.S."/>
            <person name="Rainey F.A."/>
            <person name="Moe W.M."/>
        </authorList>
    </citation>
    <scope>NUCLEOTIDE SEQUENCE [LARGE SCALE GENOMIC DNA]</scope>
    <source>
        <strain evidence="7 8">IP3-3</strain>
    </source>
</reference>
<feature type="transmembrane region" description="Helical" evidence="6">
    <location>
        <begin position="37"/>
        <end position="56"/>
    </location>
</feature>
<sequence length="310" mass="33523">MDPILIYGLNALVYIGIFAIVALSLNAEYGYTGLASFGKVAYFMIGAYSFALLVQAGVPWPLAMLLSAGIASLFGLLVSLPAIRLREDYLAIVTLTFGEILRIFIKAEDWLANGVWGMNIAPSFAAGNFSLGLLLNLALVAGILAACFFFMQLLANSPFGRIMRALREDEIAADAIGKNRIKYKAQVFMIGSAMAGLGGALFANFVGYISPESFLPIITFTIWMMVILGGPGSNIGVIVGAAAVQLFERGTIILKDYVDLPVDPTNLQNILFGLIIIVILMYRPSGLFKESKINTLGTRRAMRWLNPSSK</sequence>
<keyword evidence="3 6" id="KW-0812">Transmembrane</keyword>
<feature type="transmembrane region" description="Helical" evidence="6">
    <location>
        <begin position="62"/>
        <end position="82"/>
    </location>
</feature>
<dbReference type="PATRIC" id="fig|1217799.6.peg.517"/>
<comment type="subcellular location">
    <subcellularLocation>
        <location evidence="1">Cell membrane</location>
        <topology evidence="1">Multi-pass membrane protein</topology>
    </subcellularLocation>
</comment>
<dbReference type="InterPro" id="IPR001851">
    <property type="entry name" value="ABC_transp_permease"/>
</dbReference>
<keyword evidence="4 6" id="KW-1133">Transmembrane helix</keyword>
<feature type="transmembrane region" description="Helical" evidence="6">
    <location>
        <begin position="89"/>
        <end position="105"/>
    </location>
</feature>
<accession>A0A0W0GGF9</accession>
<evidence type="ECO:0000256" key="6">
    <source>
        <dbReference type="SAM" id="Phobius"/>
    </source>
</evidence>
<organism evidence="7 8">
    <name type="scientific">Dehalogenimonas alkenigignens</name>
    <dbReference type="NCBI Taxonomy" id="1217799"/>
    <lineage>
        <taxon>Bacteria</taxon>
        <taxon>Bacillati</taxon>
        <taxon>Chloroflexota</taxon>
        <taxon>Dehalococcoidia</taxon>
        <taxon>Dehalococcoidales</taxon>
        <taxon>Dehalococcoidaceae</taxon>
        <taxon>Dehalogenimonas</taxon>
    </lineage>
</organism>
<dbReference type="Pfam" id="PF02653">
    <property type="entry name" value="BPD_transp_2"/>
    <property type="match status" value="1"/>
</dbReference>
<feature type="transmembrane region" description="Helical" evidence="6">
    <location>
        <begin position="125"/>
        <end position="154"/>
    </location>
</feature>
<name>A0A0W0GGF9_9CHLR</name>
<evidence type="ECO:0000256" key="4">
    <source>
        <dbReference type="ARBA" id="ARBA00022989"/>
    </source>
</evidence>
<dbReference type="PANTHER" id="PTHR30482">
    <property type="entry name" value="HIGH-AFFINITY BRANCHED-CHAIN AMINO ACID TRANSPORT SYSTEM PERMEASE"/>
    <property type="match status" value="1"/>
</dbReference>
<keyword evidence="8" id="KW-1185">Reference proteome</keyword>
<feature type="transmembrane region" description="Helical" evidence="6">
    <location>
        <begin position="265"/>
        <end position="282"/>
    </location>
</feature>
<comment type="caution">
    <text evidence="7">The sequence shown here is derived from an EMBL/GenBank/DDBJ whole genome shotgun (WGS) entry which is preliminary data.</text>
</comment>
<evidence type="ECO:0000313" key="7">
    <source>
        <dbReference type="EMBL" id="KTB47656.1"/>
    </source>
</evidence>
<keyword evidence="5 6" id="KW-0472">Membrane</keyword>
<keyword evidence="2" id="KW-1003">Cell membrane</keyword>
<proteinExistence type="predicted"/>
<evidence type="ECO:0000313" key="8">
    <source>
        <dbReference type="Proteomes" id="UP000053947"/>
    </source>
</evidence>
<dbReference type="EMBL" id="LFDV01000002">
    <property type="protein sequence ID" value="KTB47656.1"/>
    <property type="molecule type" value="Genomic_DNA"/>
</dbReference>